<dbReference type="Pfam" id="PF00441">
    <property type="entry name" value="Acyl-CoA_dh_1"/>
    <property type="match status" value="1"/>
</dbReference>
<proteinExistence type="inferred from homology"/>
<dbReference type="Proteomes" id="UP000235786">
    <property type="component" value="Unassembled WGS sequence"/>
</dbReference>
<keyword evidence="5 8" id="KW-0274">FAD</keyword>
<dbReference type="InterPro" id="IPR006091">
    <property type="entry name" value="Acyl-CoA_Oxase/DH_mid-dom"/>
</dbReference>
<sequence>MPEPPMPGSEFGWISDPPHCLASATVTKRRKKLGIWNIFLSNHYRTDAVGFSNLEYGLIAEQLGKSMVASEVFNFNPSDTGNMEVLFKYGNEAQKEQWLAPLLAGDIRSVFLMTEPGIISSDAKNIRLTLKKDGDFWVLNGSKWWSSDAGHINAALYLVLGKSLPHHPDPYRQQSVILVSTGTPGIALQRHLSVFGYDDAPHGHGHFLFNDVGAKRALEWIIARINGERKQVFGKKLSEHGVILQWVAEARVNIDAARLIVLNAAVKMDGSIALETLDKAIQAYGGAGVSQDTPLAAMWAQARVLRIVDGPDEVHLQQLRRNESKRGLVL</sequence>
<dbReference type="EMBL" id="KZ613958">
    <property type="protein sequence ID" value="PMD32630.1"/>
    <property type="molecule type" value="Genomic_DNA"/>
</dbReference>
<dbReference type="Pfam" id="PF08028">
    <property type="entry name" value="Acyl-CoA_dh_2"/>
    <property type="match status" value="1"/>
</dbReference>
<dbReference type="SUPFAM" id="SSF47203">
    <property type="entry name" value="Acyl-CoA dehydrogenase C-terminal domain-like"/>
    <property type="match status" value="1"/>
</dbReference>
<dbReference type="InterPro" id="IPR009075">
    <property type="entry name" value="AcylCo_DH/oxidase_C"/>
</dbReference>
<comment type="similarity">
    <text evidence="7">Belongs to the HpaH/HsaA monooxygenase family.</text>
</comment>
<dbReference type="InterPro" id="IPR013786">
    <property type="entry name" value="AcylCoA_DH/ox_N"/>
</dbReference>
<feature type="domain" description="Acyl-CoA oxidase/dehydrogenase middle" evidence="10">
    <location>
        <begin position="111"/>
        <end position="209"/>
    </location>
</feature>
<evidence type="ECO:0000259" key="12">
    <source>
        <dbReference type="Pfam" id="PF08028"/>
    </source>
</evidence>
<evidence type="ECO:0000256" key="6">
    <source>
        <dbReference type="ARBA" id="ARBA00023002"/>
    </source>
</evidence>
<evidence type="ECO:0000256" key="3">
    <source>
        <dbReference type="ARBA" id="ARBA00011738"/>
    </source>
</evidence>
<comment type="similarity">
    <text evidence="2 8">Belongs to the acyl-CoA dehydrogenase family.</text>
</comment>
<evidence type="ECO:0000256" key="4">
    <source>
        <dbReference type="ARBA" id="ARBA00022630"/>
    </source>
</evidence>
<dbReference type="Gene3D" id="2.40.110.10">
    <property type="entry name" value="Butyryl-CoA Dehydrogenase, subunit A, domain 2"/>
    <property type="match status" value="1"/>
</dbReference>
<dbReference type="AlphaFoldDB" id="A0A2J6R290"/>
<keyword evidence="4 8" id="KW-0285">Flavoprotein</keyword>
<dbReference type="SUPFAM" id="SSF56645">
    <property type="entry name" value="Acyl-CoA dehydrogenase NM domain-like"/>
    <property type="match status" value="1"/>
</dbReference>
<keyword evidence="14" id="KW-1185">Reference proteome</keyword>
<protein>
    <submittedName>
        <fullName evidence="13">Acyl-CoA dehydrogenase NM domain-like protein</fullName>
    </submittedName>
</protein>
<accession>A0A2J6R290</accession>
<dbReference type="GO" id="GO:0005737">
    <property type="term" value="C:cytoplasm"/>
    <property type="evidence" value="ECO:0007669"/>
    <property type="project" value="TreeGrafter"/>
</dbReference>
<dbReference type="OrthoDB" id="434771at2759"/>
<evidence type="ECO:0000313" key="14">
    <source>
        <dbReference type="Proteomes" id="UP000235786"/>
    </source>
</evidence>
<evidence type="ECO:0000256" key="7">
    <source>
        <dbReference type="ARBA" id="ARBA00049661"/>
    </source>
</evidence>
<dbReference type="GO" id="GO:0033539">
    <property type="term" value="P:fatty acid beta-oxidation using acyl-CoA dehydrogenase"/>
    <property type="evidence" value="ECO:0007669"/>
    <property type="project" value="TreeGrafter"/>
</dbReference>
<dbReference type="PANTHER" id="PTHR48083:SF13">
    <property type="entry name" value="ACYL-COA DEHYDROGENASE FAMILY MEMBER 11"/>
    <property type="match status" value="1"/>
</dbReference>
<dbReference type="PANTHER" id="PTHR48083">
    <property type="entry name" value="MEDIUM-CHAIN SPECIFIC ACYL-COA DEHYDROGENASE, MITOCHONDRIAL-RELATED"/>
    <property type="match status" value="1"/>
</dbReference>
<dbReference type="InterPro" id="IPR009100">
    <property type="entry name" value="AcylCoA_DH/oxidase_NM_dom_sf"/>
</dbReference>
<feature type="domain" description="Acyl-CoA dehydrogenase C-terminal" evidence="12">
    <location>
        <begin position="214"/>
        <end position="266"/>
    </location>
</feature>
<dbReference type="Pfam" id="PF02770">
    <property type="entry name" value="Acyl-CoA_dh_M"/>
    <property type="match status" value="1"/>
</dbReference>
<dbReference type="InterPro" id="IPR046373">
    <property type="entry name" value="Acyl-CoA_Oxase/DH_mid-dom_sf"/>
</dbReference>
<dbReference type="Pfam" id="PF02771">
    <property type="entry name" value="Acyl-CoA_dh_N"/>
    <property type="match status" value="1"/>
</dbReference>
<dbReference type="InterPro" id="IPR037069">
    <property type="entry name" value="AcylCoA_DH/ox_N_sf"/>
</dbReference>
<evidence type="ECO:0000313" key="13">
    <source>
        <dbReference type="EMBL" id="PMD32630.1"/>
    </source>
</evidence>
<dbReference type="InterPro" id="IPR036250">
    <property type="entry name" value="AcylCo_DH-like_C"/>
</dbReference>
<organism evidence="13 14">
    <name type="scientific">Hyaloscypha variabilis (strain UAMH 11265 / GT02V1 / F)</name>
    <name type="common">Meliniomyces variabilis</name>
    <dbReference type="NCBI Taxonomy" id="1149755"/>
    <lineage>
        <taxon>Eukaryota</taxon>
        <taxon>Fungi</taxon>
        <taxon>Dikarya</taxon>
        <taxon>Ascomycota</taxon>
        <taxon>Pezizomycotina</taxon>
        <taxon>Leotiomycetes</taxon>
        <taxon>Helotiales</taxon>
        <taxon>Hyaloscyphaceae</taxon>
        <taxon>Hyaloscypha</taxon>
        <taxon>Hyaloscypha variabilis</taxon>
    </lineage>
</organism>
<comment type="subunit">
    <text evidence="3">Homodimer.</text>
</comment>
<gene>
    <name evidence="13" type="ORF">L207DRAFT_548292</name>
</gene>
<dbReference type="GO" id="GO:0003995">
    <property type="term" value="F:acyl-CoA dehydrogenase activity"/>
    <property type="evidence" value="ECO:0007669"/>
    <property type="project" value="TreeGrafter"/>
</dbReference>
<dbReference type="GO" id="GO:0050660">
    <property type="term" value="F:flavin adenine dinucleotide binding"/>
    <property type="evidence" value="ECO:0007669"/>
    <property type="project" value="InterPro"/>
</dbReference>
<dbReference type="Gene3D" id="1.20.140.10">
    <property type="entry name" value="Butyryl-CoA Dehydrogenase, subunit A, domain 3"/>
    <property type="match status" value="2"/>
</dbReference>
<dbReference type="InterPro" id="IPR013107">
    <property type="entry name" value="Acyl-CoA_DH_C"/>
</dbReference>
<keyword evidence="6 8" id="KW-0560">Oxidoreductase</keyword>
<dbReference type="Gene3D" id="1.10.540.10">
    <property type="entry name" value="Acyl-CoA dehydrogenase/oxidase, N-terminal domain"/>
    <property type="match status" value="1"/>
</dbReference>
<reference evidence="13 14" key="1">
    <citation type="submission" date="2016-04" db="EMBL/GenBank/DDBJ databases">
        <title>A degradative enzymes factory behind the ericoid mycorrhizal symbiosis.</title>
        <authorList>
            <consortium name="DOE Joint Genome Institute"/>
            <person name="Martino E."/>
            <person name="Morin E."/>
            <person name="Grelet G."/>
            <person name="Kuo A."/>
            <person name="Kohler A."/>
            <person name="Daghino S."/>
            <person name="Barry K."/>
            <person name="Choi C."/>
            <person name="Cichocki N."/>
            <person name="Clum A."/>
            <person name="Copeland A."/>
            <person name="Hainaut M."/>
            <person name="Haridas S."/>
            <person name="Labutti K."/>
            <person name="Lindquist E."/>
            <person name="Lipzen A."/>
            <person name="Khouja H.-R."/>
            <person name="Murat C."/>
            <person name="Ohm R."/>
            <person name="Olson A."/>
            <person name="Spatafora J."/>
            <person name="Veneault-Fourrey C."/>
            <person name="Henrissat B."/>
            <person name="Grigoriev I."/>
            <person name="Martin F."/>
            <person name="Perotto S."/>
        </authorList>
    </citation>
    <scope>NUCLEOTIDE SEQUENCE [LARGE SCALE GENOMIC DNA]</scope>
    <source>
        <strain evidence="13 14">F</strain>
    </source>
</reference>
<evidence type="ECO:0000259" key="9">
    <source>
        <dbReference type="Pfam" id="PF00441"/>
    </source>
</evidence>
<evidence type="ECO:0000259" key="11">
    <source>
        <dbReference type="Pfam" id="PF02771"/>
    </source>
</evidence>
<name>A0A2J6R290_HYAVF</name>
<feature type="domain" description="Acyl-CoA dehydrogenase/oxidase N-terminal" evidence="11">
    <location>
        <begin position="28"/>
        <end position="106"/>
    </location>
</feature>
<evidence type="ECO:0000256" key="1">
    <source>
        <dbReference type="ARBA" id="ARBA00001974"/>
    </source>
</evidence>
<dbReference type="STRING" id="1149755.A0A2J6R290"/>
<evidence type="ECO:0000256" key="5">
    <source>
        <dbReference type="ARBA" id="ARBA00022827"/>
    </source>
</evidence>
<comment type="cofactor">
    <cofactor evidence="1 8">
        <name>FAD</name>
        <dbReference type="ChEBI" id="CHEBI:57692"/>
    </cofactor>
</comment>
<evidence type="ECO:0000259" key="10">
    <source>
        <dbReference type="Pfam" id="PF02770"/>
    </source>
</evidence>
<dbReference type="InterPro" id="IPR050741">
    <property type="entry name" value="Acyl-CoA_dehydrogenase"/>
</dbReference>
<evidence type="ECO:0000256" key="2">
    <source>
        <dbReference type="ARBA" id="ARBA00009347"/>
    </source>
</evidence>
<evidence type="ECO:0000256" key="8">
    <source>
        <dbReference type="RuleBase" id="RU362125"/>
    </source>
</evidence>
<feature type="domain" description="Acyl-CoA dehydrogenase/oxidase C-terminal" evidence="9">
    <location>
        <begin position="273"/>
        <end position="321"/>
    </location>
</feature>